<evidence type="ECO:0000313" key="3">
    <source>
        <dbReference type="Proteomes" id="UP000051530"/>
    </source>
</evidence>
<dbReference type="SUPFAM" id="SSF68906">
    <property type="entry name" value="SAP domain"/>
    <property type="match status" value="1"/>
</dbReference>
<name>A0A0R0LZV4_9MICR</name>
<dbReference type="AlphaFoldDB" id="A0A0R0LZV4"/>
<organism evidence="2 3">
    <name type="scientific">Pseudoloma neurophilia</name>
    <dbReference type="NCBI Taxonomy" id="146866"/>
    <lineage>
        <taxon>Eukaryota</taxon>
        <taxon>Fungi</taxon>
        <taxon>Fungi incertae sedis</taxon>
        <taxon>Microsporidia</taxon>
        <taxon>Pseudoloma</taxon>
    </lineage>
</organism>
<keyword evidence="3" id="KW-1185">Reference proteome</keyword>
<proteinExistence type="predicted"/>
<comment type="caution">
    <text evidence="2">The sequence shown here is derived from an EMBL/GenBank/DDBJ whole genome shotgun (WGS) entry which is preliminary data.</text>
</comment>
<evidence type="ECO:0000259" key="1">
    <source>
        <dbReference type="SMART" id="SM00513"/>
    </source>
</evidence>
<protein>
    <recommendedName>
        <fullName evidence="1">SAP domain-containing protein</fullName>
    </recommendedName>
</protein>
<gene>
    <name evidence="2" type="ORF">M153_18604000332</name>
</gene>
<feature type="domain" description="SAP" evidence="1">
    <location>
        <begin position="4"/>
        <end position="39"/>
    </location>
</feature>
<accession>A0A0R0LZV4</accession>
<dbReference type="InterPro" id="IPR003034">
    <property type="entry name" value="SAP_dom"/>
</dbReference>
<dbReference type="SMART" id="SM00513">
    <property type="entry name" value="SAP"/>
    <property type="match status" value="1"/>
</dbReference>
<reference evidence="2 3" key="1">
    <citation type="submission" date="2015-07" db="EMBL/GenBank/DDBJ databases">
        <title>The genome of Pseudoloma neurophilia, a relevant intracellular parasite of the zebrafish.</title>
        <authorList>
            <person name="Ndikumana S."/>
            <person name="Pelin A."/>
            <person name="Sanders J."/>
            <person name="Corradi N."/>
        </authorList>
    </citation>
    <scope>NUCLEOTIDE SEQUENCE [LARGE SCALE GENOMIC DNA]</scope>
    <source>
        <strain evidence="2 3">MK1</strain>
    </source>
</reference>
<dbReference type="EMBL" id="LGUB01001393">
    <property type="protein sequence ID" value="KRH91920.1"/>
    <property type="molecule type" value="Genomic_DNA"/>
</dbReference>
<dbReference type="Gene3D" id="1.10.720.30">
    <property type="entry name" value="SAP domain"/>
    <property type="match status" value="1"/>
</dbReference>
<dbReference type="VEuPathDB" id="MicrosporidiaDB:M153_18604000332"/>
<sequence>MVDYSKMTVAQLREYCRKRGLVERGLKKNELIDLLQSHSDKKVIENVKSDTSDRLSKIKDRMERFRCKEGDQTIPQSLAEDLVTLEKIQARKNRFASQKK</sequence>
<evidence type="ECO:0000313" key="2">
    <source>
        <dbReference type="EMBL" id="KRH91920.1"/>
    </source>
</evidence>
<dbReference type="Proteomes" id="UP000051530">
    <property type="component" value="Unassembled WGS sequence"/>
</dbReference>
<dbReference type="InterPro" id="IPR036361">
    <property type="entry name" value="SAP_dom_sf"/>
</dbReference>
<dbReference type="Pfam" id="PF02037">
    <property type="entry name" value="SAP"/>
    <property type="match status" value="1"/>
</dbReference>
<dbReference type="OrthoDB" id="5348404at2759"/>